<evidence type="ECO:0000256" key="5">
    <source>
        <dbReference type="ARBA" id="ARBA00022692"/>
    </source>
</evidence>
<dbReference type="Gene3D" id="3.90.550.50">
    <property type="match status" value="1"/>
</dbReference>
<proteinExistence type="inferred from homology"/>
<protein>
    <recommendedName>
        <fullName evidence="10">Hexosyltransferase</fullName>
        <ecNumber evidence="10">2.4.1.-</ecNumber>
    </recommendedName>
</protein>
<sequence length="453" mass="52477">MSQCKLWNGGGNGGIVGKVAFIVPCFILAVILGFVLELFVIEKFDFTHHRLPRIIKHHFHKSLKWGGSKGTHSHFNTTKTLVSLIAPKSTTANIIQQTSSSTTETVPINIPPTKKFGWEDDSLVNLHDFKWLRNNESICKRTEEFSNTTNLIPVLVHTARSHFSERLTIRKSWGSIPPYKNWSIRLIFLLGIADRGEDPARNEKQFQEQERLLNLEQAEFGDLVTGNFLDTYKNLTYKHMMGYKWILNFCQDAKLILKIDDDMFIDIMRFIDWRSEDLKIKEKTPPDLYCNTFVGTKPQRCVGCKWYASEAEWPLDYYPDYCSGWAYGITVNMMKKLYSVIPKVDFFWVDDVYATGALMEQLKKEDKEFKLNVKHLWGQVRGLDFKNFRPMCEANDLSMKRKFGAVVPIARGSSFERDMICLWNKTLYDNSRQEDNVKLGTLGYKNKKDGLPL</sequence>
<evidence type="ECO:0000256" key="6">
    <source>
        <dbReference type="ARBA" id="ARBA00022968"/>
    </source>
</evidence>
<evidence type="ECO:0000256" key="7">
    <source>
        <dbReference type="ARBA" id="ARBA00022989"/>
    </source>
</evidence>
<keyword evidence="8 10" id="KW-0333">Golgi apparatus</keyword>
<evidence type="ECO:0000256" key="1">
    <source>
        <dbReference type="ARBA" id="ARBA00004323"/>
    </source>
</evidence>
<gene>
    <name evidence="11" type="ORF">ODALV1_LOCUS17849</name>
</gene>
<comment type="similarity">
    <text evidence="2 10">Belongs to the glycosyltransferase 31 family.</text>
</comment>
<evidence type="ECO:0000256" key="3">
    <source>
        <dbReference type="ARBA" id="ARBA00022676"/>
    </source>
</evidence>
<keyword evidence="6 10" id="KW-0735">Signal-anchor</keyword>
<reference evidence="11 12" key="1">
    <citation type="submission" date="2024-08" db="EMBL/GenBank/DDBJ databases">
        <authorList>
            <person name="Cucini C."/>
            <person name="Frati F."/>
        </authorList>
    </citation>
    <scope>NUCLEOTIDE SEQUENCE [LARGE SCALE GENOMIC DNA]</scope>
</reference>
<organism evidence="11 12">
    <name type="scientific">Orchesella dallaii</name>
    <dbReference type="NCBI Taxonomy" id="48710"/>
    <lineage>
        <taxon>Eukaryota</taxon>
        <taxon>Metazoa</taxon>
        <taxon>Ecdysozoa</taxon>
        <taxon>Arthropoda</taxon>
        <taxon>Hexapoda</taxon>
        <taxon>Collembola</taxon>
        <taxon>Entomobryomorpha</taxon>
        <taxon>Entomobryoidea</taxon>
        <taxon>Orchesellidae</taxon>
        <taxon>Orchesellinae</taxon>
        <taxon>Orchesella</taxon>
    </lineage>
</organism>
<dbReference type="PANTHER" id="PTHR11214:SF376">
    <property type="entry name" value="HEXOSYLTRANSFERASE"/>
    <property type="match status" value="1"/>
</dbReference>
<accession>A0ABP1R900</accession>
<evidence type="ECO:0000313" key="11">
    <source>
        <dbReference type="EMBL" id="CAL8117808.1"/>
    </source>
</evidence>
<comment type="caution">
    <text evidence="11">The sequence shown here is derived from an EMBL/GenBank/DDBJ whole genome shotgun (WGS) entry which is preliminary data.</text>
</comment>
<dbReference type="EC" id="2.4.1.-" evidence="10"/>
<keyword evidence="7 10" id="KW-1133">Transmembrane helix</keyword>
<dbReference type="Proteomes" id="UP001642540">
    <property type="component" value="Unassembled WGS sequence"/>
</dbReference>
<dbReference type="Pfam" id="PF01762">
    <property type="entry name" value="Galactosyl_T"/>
    <property type="match status" value="1"/>
</dbReference>
<name>A0ABP1R900_9HEXA</name>
<evidence type="ECO:0000256" key="9">
    <source>
        <dbReference type="ARBA" id="ARBA00023136"/>
    </source>
</evidence>
<evidence type="ECO:0000256" key="8">
    <source>
        <dbReference type="ARBA" id="ARBA00023034"/>
    </source>
</evidence>
<dbReference type="PANTHER" id="PTHR11214">
    <property type="entry name" value="BETA-1,3-N-ACETYLGLUCOSAMINYLTRANSFERASE"/>
    <property type="match status" value="1"/>
</dbReference>
<keyword evidence="9 10" id="KW-0472">Membrane</keyword>
<comment type="subcellular location">
    <subcellularLocation>
        <location evidence="1 10">Golgi apparatus membrane</location>
        <topology evidence="1 10">Single-pass type II membrane protein</topology>
    </subcellularLocation>
</comment>
<keyword evidence="4" id="KW-0808">Transferase</keyword>
<evidence type="ECO:0000256" key="10">
    <source>
        <dbReference type="RuleBase" id="RU363063"/>
    </source>
</evidence>
<evidence type="ECO:0000256" key="2">
    <source>
        <dbReference type="ARBA" id="ARBA00008661"/>
    </source>
</evidence>
<dbReference type="InterPro" id="IPR002659">
    <property type="entry name" value="Glyco_trans_31"/>
</dbReference>
<keyword evidence="3 10" id="KW-0328">Glycosyltransferase</keyword>
<keyword evidence="12" id="KW-1185">Reference proteome</keyword>
<evidence type="ECO:0000256" key="4">
    <source>
        <dbReference type="ARBA" id="ARBA00022679"/>
    </source>
</evidence>
<dbReference type="EMBL" id="CAXLJM020000057">
    <property type="protein sequence ID" value="CAL8117808.1"/>
    <property type="molecule type" value="Genomic_DNA"/>
</dbReference>
<evidence type="ECO:0000313" key="12">
    <source>
        <dbReference type="Proteomes" id="UP001642540"/>
    </source>
</evidence>
<keyword evidence="5 10" id="KW-0812">Transmembrane</keyword>
<feature type="transmembrane region" description="Helical" evidence="10">
    <location>
        <begin position="20"/>
        <end position="41"/>
    </location>
</feature>